<protein>
    <submittedName>
        <fullName evidence="2">Uncharacterized protein</fullName>
    </submittedName>
</protein>
<dbReference type="STRING" id="1442369.A0A0D2I619"/>
<proteinExistence type="predicted"/>
<sequence length="802" mass="91612">MDSSIYNDPQKFFAMMQATNPNLPVPSSFPSASKVRQESKTYSKTIFESWNELHQILIRREDAIRKRWMKKTKDQRKKILLTVWPEMPLRHRPDFQELARPRSRCGSMNRDAFKWPYINQEDLVRGKSLLLFLNARARNPPHVFAHADHEATHVGQTSKAITLPFLNQYTMYLVGQTRAETYGRLVHWDDDPEAFDLMHNCLQFQPGAGLLVLEIQSKTYSFLVQCCCRIFHDVARDDLSSPDIPIRPEPAPIVAGETSYAQLSSVAAEAPYRVPAKLETHRLLLLVGARKAAAEDHIWDLREDPGYFSAVITDFAQHRQESLLDINGDRHPHDNDEVFWNRVATSVITDAYMGFLGWEVLYRNVANVDSLSSVIESLDHQAPLPESVETALLDLAFTAEKLSQGPIMVLKSGVPASPLIRERFVREPQEPGTNIMRTRTKSALGNDPLIGMFFQIWNEEQVFLARLPNLVDELQRCMDEDPVQKKRMSSYIAASFSDLALIAQVMKQTQTFFPWAAAFERKMSDEDRGPAYTTSMKDATTVHEMLREGLAPNLARLITPLHQKFRYPVDKAYNATNVDAMRQAESHLDIMWKRVDDHFMQYAKTSLHGLFDKYFVAPREIRRTPIWTSPQPGGTEVTESEDGLPSSDFSRLNIVDQKIAKFAVEPPRAKIKTKGIPRPATSDQVPETIETDATQQDELPTFTLGKRAWKVFSTMFHQPSQKDHAGEISWSDFLHAMTATGFKAEKLYGSVWQFTPSEPGVEHSIHIHEPHPVGKISFRTARRLGRRLFRTYGWTGDMFKLV</sequence>
<dbReference type="VEuPathDB" id="FungiDB:Z518_08979"/>
<gene>
    <name evidence="2" type="ORF">Z518_08979</name>
</gene>
<dbReference type="EMBL" id="KN847481">
    <property type="protein sequence ID" value="KIX01254.1"/>
    <property type="molecule type" value="Genomic_DNA"/>
</dbReference>
<dbReference type="OrthoDB" id="2922289at2759"/>
<organism evidence="2 3">
    <name type="scientific">Rhinocladiella mackenziei CBS 650.93</name>
    <dbReference type="NCBI Taxonomy" id="1442369"/>
    <lineage>
        <taxon>Eukaryota</taxon>
        <taxon>Fungi</taxon>
        <taxon>Dikarya</taxon>
        <taxon>Ascomycota</taxon>
        <taxon>Pezizomycotina</taxon>
        <taxon>Eurotiomycetes</taxon>
        <taxon>Chaetothyriomycetidae</taxon>
        <taxon>Chaetothyriales</taxon>
        <taxon>Herpotrichiellaceae</taxon>
        <taxon>Rhinocladiella</taxon>
    </lineage>
</organism>
<dbReference type="Proteomes" id="UP000053617">
    <property type="component" value="Unassembled WGS sequence"/>
</dbReference>
<dbReference type="GeneID" id="25297050"/>
<reference evidence="2 3" key="1">
    <citation type="submission" date="2015-01" db="EMBL/GenBank/DDBJ databases">
        <title>The Genome Sequence of Rhinocladiella mackenzie CBS 650.93.</title>
        <authorList>
            <consortium name="The Broad Institute Genomics Platform"/>
            <person name="Cuomo C."/>
            <person name="de Hoog S."/>
            <person name="Gorbushina A."/>
            <person name="Stielow B."/>
            <person name="Teixiera M."/>
            <person name="Abouelleil A."/>
            <person name="Chapman S.B."/>
            <person name="Priest M."/>
            <person name="Young S.K."/>
            <person name="Wortman J."/>
            <person name="Nusbaum C."/>
            <person name="Birren B."/>
        </authorList>
    </citation>
    <scope>NUCLEOTIDE SEQUENCE [LARGE SCALE GENOMIC DNA]</scope>
    <source>
        <strain evidence="2 3">CBS 650.93</strain>
    </source>
</reference>
<keyword evidence="3" id="KW-1185">Reference proteome</keyword>
<feature type="region of interest" description="Disordered" evidence="1">
    <location>
        <begin position="625"/>
        <end position="645"/>
    </location>
</feature>
<accession>A0A0D2I619</accession>
<dbReference type="AlphaFoldDB" id="A0A0D2I619"/>
<evidence type="ECO:0000313" key="3">
    <source>
        <dbReference type="Proteomes" id="UP000053617"/>
    </source>
</evidence>
<name>A0A0D2I619_9EURO</name>
<evidence type="ECO:0000256" key="1">
    <source>
        <dbReference type="SAM" id="MobiDB-lite"/>
    </source>
</evidence>
<dbReference type="HOGENOM" id="CLU_019062_0_0_1"/>
<dbReference type="PANTHER" id="PTHR40788">
    <property type="entry name" value="CLR5 DOMAIN-CONTAINING PROTEIN-RELATED"/>
    <property type="match status" value="1"/>
</dbReference>
<dbReference type="PANTHER" id="PTHR40788:SF2">
    <property type="entry name" value="CLR5 DOMAIN-CONTAINING PROTEIN"/>
    <property type="match status" value="1"/>
</dbReference>
<evidence type="ECO:0000313" key="2">
    <source>
        <dbReference type="EMBL" id="KIX01254.1"/>
    </source>
</evidence>
<dbReference type="RefSeq" id="XP_013268390.1">
    <property type="nucleotide sequence ID" value="XM_013412936.1"/>
</dbReference>